<dbReference type="Proteomes" id="UP000587002">
    <property type="component" value="Unassembled WGS sequence"/>
</dbReference>
<name>A0A853AHA7_9PSEU</name>
<accession>A0A853AHA7</accession>
<sequence>MPVTPQRILELEARTRCEADALVAELGLEATLSAIGSPTRVGSSALGVMVRRDVDITVTCSELDRETHAAVSRLGAELALHEQVREVRFRDDTGRWNTDPKYPDGLYLHVRCRDTADREWTLDIWFVDEPERQPDLAHLRSLAPRLDDAARAAIVTIKHELATRPEDPIASYEVYRAVLDHGVRTPEDFDAWRQRG</sequence>
<comment type="caution">
    <text evidence="1">The sequence shown here is derived from an EMBL/GenBank/DDBJ whole genome shotgun (WGS) entry which is preliminary data.</text>
</comment>
<keyword evidence="2" id="KW-1185">Reference proteome</keyword>
<dbReference type="RefSeq" id="WP_218888290.1">
    <property type="nucleotide sequence ID" value="NZ_BAABFH010000001.1"/>
</dbReference>
<gene>
    <name evidence="1" type="ORF">HNR68_002614</name>
</gene>
<evidence type="ECO:0008006" key="3">
    <source>
        <dbReference type="Google" id="ProtNLM"/>
    </source>
</evidence>
<evidence type="ECO:0000313" key="2">
    <source>
        <dbReference type="Proteomes" id="UP000587002"/>
    </source>
</evidence>
<evidence type="ECO:0000313" key="1">
    <source>
        <dbReference type="EMBL" id="NYI83984.1"/>
    </source>
</evidence>
<reference evidence="1 2" key="1">
    <citation type="submission" date="2020-07" db="EMBL/GenBank/DDBJ databases">
        <title>Sequencing the genomes of 1000 actinobacteria strains.</title>
        <authorList>
            <person name="Klenk H.-P."/>
        </authorList>
    </citation>
    <scope>NUCLEOTIDE SEQUENCE [LARGE SCALE GENOMIC DNA]</scope>
    <source>
        <strain evidence="1 2">DSM 44065</strain>
    </source>
</reference>
<dbReference type="EMBL" id="JACCFJ010000001">
    <property type="protein sequence ID" value="NYI83984.1"/>
    <property type="molecule type" value="Genomic_DNA"/>
</dbReference>
<proteinExistence type="predicted"/>
<organism evidence="1 2">
    <name type="scientific">Saccharopolyspora hordei</name>
    <dbReference type="NCBI Taxonomy" id="1838"/>
    <lineage>
        <taxon>Bacteria</taxon>
        <taxon>Bacillati</taxon>
        <taxon>Actinomycetota</taxon>
        <taxon>Actinomycetes</taxon>
        <taxon>Pseudonocardiales</taxon>
        <taxon>Pseudonocardiaceae</taxon>
        <taxon>Saccharopolyspora</taxon>
    </lineage>
</organism>
<protein>
    <recommendedName>
        <fullName evidence="3">GrpB family protein</fullName>
    </recommendedName>
</protein>
<dbReference type="AlphaFoldDB" id="A0A853AHA7"/>